<sequence length="139" mass="14948">MSDFLAQWDEFYSTVDDVAVSLRLYPISGDEEEVQVGMPLFKEITQPAGMFSAPALFGLADVAGTWLAMQQVPKGVFPLAVGSNINVVSNTRQGDAVAKAHVVRAGKMVIVTDTEIFSKETGAILAKVVTTYTVPPLKK</sequence>
<dbReference type="CDD" id="cd03443">
    <property type="entry name" value="PaaI_thioesterase"/>
    <property type="match status" value="1"/>
</dbReference>
<dbReference type="HOGENOM" id="CLU_1851776_0_0_11"/>
<dbReference type="Pfam" id="PF03061">
    <property type="entry name" value="4HBT"/>
    <property type="match status" value="1"/>
</dbReference>
<evidence type="ECO:0000313" key="3">
    <source>
        <dbReference type="Proteomes" id="UP000016943"/>
    </source>
</evidence>
<dbReference type="KEGG" id="caz:CARG_03245"/>
<name>U3GXM5_9CORY</name>
<dbReference type="PATRIC" id="fig|1348662.3.peg.638"/>
<proteinExistence type="predicted"/>
<dbReference type="Proteomes" id="UP000016943">
    <property type="component" value="Chromosome"/>
</dbReference>
<dbReference type="OrthoDB" id="4408355at2"/>
<dbReference type="STRING" id="1348662.CARG_03245"/>
<protein>
    <recommendedName>
        <fullName evidence="1">Thioesterase domain-containing protein</fullName>
    </recommendedName>
</protein>
<reference evidence="2 3" key="1">
    <citation type="journal article" date="2013" name="Genome Announc.">
        <title>Whole-Genome Sequence of the Clinical Strain Corynebacterium argentoratense DSM 44202, Isolated from a Human Throat Specimen.</title>
        <authorList>
            <person name="Bomholt C."/>
            <person name="Glaub A."/>
            <person name="Gravermann K."/>
            <person name="Albersmeier A."/>
            <person name="Brinkrolf K."/>
            <person name="Ruckert C."/>
            <person name="Tauch A."/>
        </authorList>
    </citation>
    <scope>NUCLEOTIDE SEQUENCE [LARGE SCALE GENOMIC DNA]</scope>
    <source>
        <strain evidence="2">DSM 44202</strain>
    </source>
</reference>
<dbReference type="AlphaFoldDB" id="U3GXM5"/>
<dbReference type="eggNOG" id="COG2050">
    <property type="taxonomic scope" value="Bacteria"/>
</dbReference>
<dbReference type="RefSeq" id="WP_020975952.1">
    <property type="nucleotide sequence ID" value="NC_022198.1"/>
</dbReference>
<accession>U3GXM5</accession>
<dbReference type="EMBL" id="CP006365">
    <property type="protein sequence ID" value="AGU14801.1"/>
    <property type="molecule type" value="Genomic_DNA"/>
</dbReference>
<dbReference type="SUPFAM" id="SSF54637">
    <property type="entry name" value="Thioesterase/thiol ester dehydrase-isomerase"/>
    <property type="match status" value="1"/>
</dbReference>
<evidence type="ECO:0000259" key="1">
    <source>
        <dbReference type="Pfam" id="PF03061"/>
    </source>
</evidence>
<keyword evidence="3" id="KW-1185">Reference proteome</keyword>
<dbReference type="GeneID" id="78249470"/>
<dbReference type="Gene3D" id="3.10.129.10">
    <property type="entry name" value="Hotdog Thioesterase"/>
    <property type="match status" value="1"/>
</dbReference>
<evidence type="ECO:0000313" key="2">
    <source>
        <dbReference type="EMBL" id="AGU14801.1"/>
    </source>
</evidence>
<feature type="domain" description="Thioesterase" evidence="1">
    <location>
        <begin position="54"/>
        <end position="122"/>
    </location>
</feature>
<gene>
    <name evidence="2" type="ORF">CARG_03245</name>
</gene>
<dbReference type="InterPro" id="IPR029069">
    <property type="entry name" value="HotDog_dom_sf"/>
</dbReference>
<dbReference type="InterPro" id="IPR006683">
    <property type="entry name" value="Thioestr_dom"/>
</dbReference>
<organism evidence="2 3">
    <name type="scientific">Corynebacterium argentoratense DSM 44202</name>
    <dbReference type="NCBI Taxonomy" id="1348662"/>
    <lineage>
        <taxon>Bacteria</taxon>
        <taxon>Bacillati</taxon>
        <taxon>Actinomycetota</taxon>
        <taxon>Actinomycetes</taxon>
        <taxon>Mycobacteriales</taxon>
        <taxon>Corynebacteriaceae</taxon>
        <taxon>Corynebacterium</taxon>
    </lineage>
</organism>